<dbReference type="RefSeq" id="WP_149852875.1">
    <property type="nucleotide sequence ID" value="NZ_VUOB01000056.1"/>
</dbReference>
<feature type="transmembrane region" description="Helical" evidence="1">
    <location>
        <begin position="6"/>
        <end position="27"/>
    </location>
</feature>
<sequence length="61" mass="6914">MSAEAAIVLITIGFVAQLAIAAVVIEWTHIRRQHRLRDNAIRLVLADRPTPARGRHRKVHQ</sequence>
<evidence type="ECO:0000313" key="3">
    <source>
        <dbReference type="Proteomes" id="UP000323454"/>
    </source>
</evidence>
<proteinExistence type="predicted"/>
<evidence type="ECO:0000256" key="1">
    <source>
        <dbReference type="SAM" id="Phobius"/>
    </source>
</evidence>
<name>A0A5B2WZQ9_9PSEU</name>
<accession>A0A5B2WZQ9</accession>
<dbReference type="AlphaFoldDB" id="A0A5B2WZQ9"/>
<keyword evidence="1" id="KW-1133">Transmembrane helix</keyword>
<keyword evidence="1" id="KW-0472">Membrane</keyword>
<keyword evidence="1" id="KW-0812">Transmembrane</keyword>
<organism evidence="2 3">
    <name type="scientific">Solihabitans fulvus</name>
    <dbReference type="NCBI Taxonomy" id="1892852"/>
    <lineage>
        <taxon>Bacteria</taxon>
        <taxon>Bacillati</taxon>
        <taxon>Actinomycetota</taxon>
        <taxon>Actinomycetes</taxon>
        <taxon>Pseudonocardiales</taxon>
        <taxon>Pseudonocardiaceae</taxon>
        <taxon>Solihabitans</taxon>
    </lineage>
</organism>
<comment type="caution">
    <text evidence="2">The sequence shown here is derived from an EMBL/GenBank/DDBJ whole genome shotgun (WGS) entry which is preliminary data.</text>
</comment>
<reference evidence="2 3" key="2">
    <citation type="submission" date="2019-09" db="EMBL/GenBank/DDBJ databases">
        <authorList>
            <person name="Jin C."/>
        </authorList>
    </citation>
    <scope>NUCLEOTIDE SEQUENCE [LARGE SCALE GENOMIC DNA]</scope>
    <source>
        <strain evidence="2 3">AN110305</strain>
    </source>
</reference>
<gene>
    <name evidence="2" type="ORF">F0L68_28280</name>
</gene>
<keyword evidence="3" id="KW-1185">Reference proteome</keyword>
<protein>
    <submittedName>
        <fullName evidence="2">Uncharacterized protein</fullName>
    </submittedName>
</protein>
<evidence type="ECO:0000313" key="2">
    <source>
        <dbReference type="EMBL" id="KAA2255467.1"/>
    </source>
</evidence>
<dbReference type="Proteomes" id="UP000323454">
    <property type="component" value="Unassembled WGS sequence"/>
</dbReference>
<reference evidence="2 3" key="1">
    <citation type="submission" date="2019-09" db="EMBL/GenBank/DDBJ databases">
        <title>Goodfellowia gen. nov., a new genus of the Pseudonocardineae related to Actinoalloteichus, containing Goodfellowia coeruleoviolacea gen. nov., comb. nov. gen. nov., comb. nov.</title>
        <authorList>
            <person name="Labeda D."/>
        </authorList>
    </citation>
    <scope>NUCLEOTIDE SEQUENCE [LARGE SCALE GENOMIC DNA]</scope>
    <source>
        <strain evidence="2 3">AN110305</strain>
    </source>
</reference>
<dbReference type="EMBL" id="VUOB01000056">
    <property type="protein sequence ID" value="KAA2255467.1"/>
    <property type="molecule type" value="Genomic_DNA"/>
</dbReference>